<keyword evidence="17" id="KW-1185">Reference proteome</keyword>
<accession>A0A3E4KQH0</accession>
<dbReference type="FunFam" id="3.40.430.10:FF:000001">
    <property type="entry name" value="Dihydrofolate reductase"/>
    <property type="match status" value="1"/>
</dbReference>
<dbReference type="InterPro" id="IPR024072">
    <property type="entry name" value="DHFR-like_dom_sf"/>
</dbReference>
<name>A0A3E4KQH0_9BACE</name>
<organism evidence="11 15">
    <name type="scientific">Bacteroides intestinalis</name>
    <dbReference type="NCBI Taxonomy" id="329854"/>
    <lineage>
        <taxon>Bacteria</taxon>
        <taxon>Pseudomonadati</taxon>
        <taxon>Bacteroidota</taxon>
        <taxon>Bacteroidia</taxon>
        <taxon>Bacteroidales</taxon>
        <taxon>Bacteroidaceae</taxon>
        <taxon>Bacteroides</taxon>
    </lineage>
</organism>
<dbReference type="PRINTS" id="PR00070">
    <property type="entry name" value="DHFR"/>
</dbReference>
<dbReference type="EMBL" id="QRPE01000016">
    <property type="protein sequence ID" value="RHL91724.1"/>
    <property type="molecule type" value="Genomic_DNA"/>
</dbReference>
<dbReference type="InterPro" id="IPR012259">
    <property type="entry name" value="DHFR"/>
</dbReference>
<evidence type="ECO:0000256" key="6">
    <source>
        <dbReference type="ARBA" id="ARBA00023002"/>
    </source>
</evidence>
<keyword evidence="6 8" id="KW-0560">Oxidoreductase</keyword>
<dbReference type="GeneID" id="26162155"/>
<dbReference type="RefSeq" id="WP_007667931.1">
    <property type="nucleotide sequence ID" value="NZ_CABMMK010000007.1"/>
</dbReference>
<evidence type="ECO:0000313" key="12">
    <source>
        <dbReference type="EMBL" id="RHN05054.1"/>
    </source>
</evidence>
<protein>
    <recommendedName>
        <fullName evidence="3 8">Dihydrofolate reductase</fullName>
        <ecNumber evidence="3 8">1.5.1.3</ecNumber>
    </recommendedName>
</protein>
<dbReference type="AlphaFoldDB" id="A0A3E4KQH0"/>
<dbReference type="GO" id="GO:0004146">
    <property type="term" value="F:dihydrofolate reductase activity"/>
    <property type="evidence" value="ECO:0007669"/>
    <property type="project" value="UniProtKB-EC"/>
</dbReference>
<evidence type="ECO:0000259" key="9">
    <source>
        <dbReference type="PROSITE" id="PS51330"/>
    </source>
</evidence>
<dbReference type="Pfam" id="PF00186">
    <property type="entry name" value="DHFR_1"/>
    <property type="match status" value="1"/>
</dbReference>
<evidence type="ECO:0000313" key="14">
    <source>
        <dbReference type="Proteomes" id="UP000284772"/>
    </source>
</evidence>
<dbReference type="PANTHER" id="PTHR48069">
    <property type="entry name" value="DIHYDROFOLATE REDUCTASE"/>
    <property type="match status" value="1"/>
</dbReference>
<dbReference type="EMBL" id="QRWT01000037">
    <property type="protein sequence ID" value="RGT45842.1"/>
    <property type="molecule type" value="Genomic_DNA"/>
</dbReference>
<evidence type="ECO:0000256" key="8">
    <source>
        <dbReference type="PIRNR" id="PIRNR000194"/>
    </source>
</evidence>
<evidence type="ECO:0000256" key="3">
    <source>
        <dbReference type="ARBA" id="ARBA00012856"/>
    </source>
</evidence>
<dbReference type="GO" id="GO:0070401">
    <property type="term" value="F:NADP+ binding"/>
    <property type="evidence" value="ECO:0007669"/>
    <property type="project" value="UniProtKB-ARBA"/>
</dbReference>
<sequence length="162" mass="18004">MVSIIAAVDRNLGIGFQNKLLFWLPNDLKRFKALTTGNTIIMGRKTFESLPKGALPNRRNVVLSSNPATLCPGAEVFPTLEAALQSCQPEEQVYIIGGASVYKQAMPLADMLCLTEIAAEAPQVDAYFPAMDFAIWHEKSRESHLVDEKHPCSYAFVDYIRK</sequence>
<comment type="caution">
    <text evidence="11">The sequence shown here is derived from an EMBL/GenBank/DDBJ whole genome shotgun (WGS) entry which is preliminary data.</text>
</comment>
<dbReference type="PROSITE" id="PS51330">
    <property type="entry name" value="DHFR_2"/>
    <property type="match status" value="1"/>
</dbReference>
<dbReference type="SUPFAM" id="SSF53597">
    <property type="entry name" value="Dihydrofolate reductase-like"/>
    <property type="match status" value="1"/>
</dbReference>
<evidence type="ECO:0000256" key="5">
    <source>
        <dbReference type="ARBA" id="ARBA00022857"/>
    </source>
</evidence>
<feature type="domain" description="DHFR" evidence="9">
    <location>
        <begin position="1"/>
        <end position="161"/>
    </location>
</feature>
<dbReference type="Proteomes" id="UP000291191">
    <property type="component" value="Unassembled WGS sequence"/>
</dbReference>
<dbReference type="Gene3D" id="3.40.430.10">
    <property type="entry name" value="Dihydrofolate Reductase, subunit A"/>
    <property type="match status" value="1"/>
</dbReference>
<evidence type="ECO:0000313" key="10">
    <source>
        <dbReference type="EMBL" id="RGT45842.1"/>
    </source>
</evidence>
<dbReference type="EMBL" id="RCXO01000017">
    <property type="protein sequence ID" value="RYT79400.1"/>
    <property type="molecule type" value="Genomic_DNA"/>
</dbReference>
<gene>
    <name evidence="10" type="ORF">DWX27_21170</name>
    <name evidence="12" type="ORF">DWZ32_15355</name>
    <name evidence="11" type="ORF">DWZ95_13855</name>
    <name evidence="13" type="ORF">EAJ06_13840</name>
</gene>
<dbReference type="Proteomes" id="UP000286003">
    <property type="component" value="Unassembled WGS sequence"/>
</dbReference>
<evidence type="ECO:0000313" key="17">
    <source>
        <dbReference type="Proteomes" id="UP000291191"/>
    </source>
</evidence>
<dbReference type="Proteomes" id="UP000285013">
    <property type="component" value="Unassembled WGS sequence"/>
</dbReference>
<dbReference type="Proteomes" id="UP000284772">
    <property type="component" value="Unassembled WGS sequence"/>
</dbReference>
<dbReference type="PIRSF" id="PIRSF000194">
    <property type="entry name" value="DHFR"/>
    <property type="match status" value="1"/>
</dbReference>
<reference evidence="13 17" key="2">
    <citation type="journal article" date="2019" name="Science, e1252229">
        <title>Invertible promoters mediate bacterial phase variation, antibiotic resistance, and host adaptation in the gut.</title>
        <authorList>
            <person name="Jiang X."/>
            <person name="Hall A.B."/>
            <person name="Arthur T.D."/>
            <person name="Plichta D.R."/>
            <person name="Covington C.T."/>
            <person name="Poyet M."/>
            <person name="Crothers J."/>
            <person name="Moses P.L."/>
            <person name="Tolonen A.C."/>
            <person name="Vlamakis H."/>
            <person name="Alm E.J."/>
            <person name="Xavier R.J."/>
        </authorList>
    </citation>
    <scope>NUCLEOTIDE SEQUENCE [LARGE SCALE GENOMIC DNA]</scope>
    <source>
        <strain evidence="13">Bf_0095</strain>
        <strain evidence="17">bf_0095</strain>
    </source>
</reference>
<keyword evidence="4 8" id="KW-0554">One-carbon metabolism</keyword>
<dbReference type="GO" id="GO:0046452">
    <property type="term" value="P:dihydrofolate metabolic process"/>
    <property type="evidence" value="ECO:0007669"/>
    <property type="project" value="TreeGrafter"/>
</dbReference>
<evidence type="ECO:0000256" key="2">
    <source>
        <dbReference type="ARBA" id="ARBA00009539"/>
    </source>
</evidence>
<dbReference type="InterPro" id="IPR001796">
    <property type="entry name" value="DHFR_dom"/>
</dbReference>
<comment type="catalytic activity">
    <reaction evidence="8">
        <text>(6S)-5,6,7,8-tetrahydrofolate + NADP(+) = 7,8-dihydrofolate + NADPH + H(+)</text>
        <dbReference type="Rhea" id="RHEA:15009"/>
        <dbReference type="ChEBI" id="CHEBI:15378"/>
        <dbReference type="ChEBI" id="CHEBI:57451"/>
        <dbReference type="ChEBI" id="CHEBI:57453"/>
        <dbReference type="ChEBI" id="CHEBI:57783"/>
        <dbReference type="ChEBI" id="CHEBI:58349"/>
        <dbReference type="EC" id="1.5.1.3"/>
    </reaction>
</comment>
<dbReference type="PANTHER" id="PTHR48069:SF3">
    <property type="entry name" value="DIHYDROFOLATE REDUCTASE"/>
    <property type="match status" value="1"/>
</dbReference>
<evidence type="ECO:0000256" key="7">
    <source>
        <dbReference type="ARBA" id="ARBA00025067"/>
    </source>
</evidence>
<dbReference type="EC" id="1.5.1.3" evidence="3 8"/>
<dbReference type="OrthoDB" id="9804315at2"/>
<evidence type="ECO:0000313" key="16">
    <source>
        <dbReference type="Proteomes" id="UP000286003"/>
    </source>
</evidence>
<dbReference type="EMBL" id="QRQM01000018">
    <property type="protein sequence ID" value="RHN05054.1"/>
    <property type="molecule type" value="Genomic_DNA"/>
</dbReference>
<dbReference type="GO" id="GO:0006730">
    <property type="term" value="P:one-carbon metabolic process"/>
    <property type="evidence" value="ECO:0007669"/>
    <property type="project" value="UniProtKB-KW"/>
</dbReference>
<reference evidence="14 15" key="1">
    <citation type="submission" date="2018-08" db="EMBL/GenBank/DDBJ databases">
        <title>A genome reference for cultivated species of the human gut microbiota.</title>
        <authorList>
            <person name="Zou Y."/>
            <person name="Xue W."/>
            <person name="Luo G."/>
        </authorList>
    </citation>
    <scope>NUCLEOTIDE SEQUENCE [LARGE SCALE GENOMIC DNA]</scope>
    <source>
        <strain evidence="10 14">AF19-10AC</strain>
        <strain evidence="12 16">AF31-23</strain>
        <strain evidence="11 15">AF36-16BH</strain>
    </source>
</reference>
<dbReference type="GO" id="GO:0046654">
    <property type="term" value="P:tetrahydrofolate biosynthetic process"/>
    <property type="evidence" value="ECO:0007669"/>
    <property type="project" value="UniProtKB-UniPathway"/>
</dbReference>
<keyword evidence="5 8" id="KW-0521">NADP</keyword>
<dbReference type="GO" id="GO:0046655">
    <property type="term" value="P:folic acid metabolic process"/>
    <property type="evidence" value="ECO:0007669"/>
    <property type="project" value="TreeGrafter"/>
</dbReference>
<evidence type="ECO:0000313" key="15">
    <source>
        <dbReference type="Proteomes" id="UP000285013"/>
    </source>
</evidence>
<evidence type="ECO:0000313" key="11">
    <source>
        <dbReference type="EMBL" id="RHL91724.1"/>
    </source>
</evidence>
<proteinExistence type="inferred from homology"/>
<evidence type="ECO:0000313" key="13">
    <source>
        <dbReference type="EMBL" id="RYT79400.1"/>
    </source>
</evidence>
<comment type="function">
    <text evidence="7 8">Key enzyme in folate metabolism. Catalyzes an essential reaction for de novo glycine and purine synthesis, and for DNA precursor synthesis.</text>
</comment>
<evidence type="ECO:0000256" key="4">
    <source>
        <dbReference type="ARBA" id="ARBA00022563"/>
    </source>
</evidence>
<dbReference type="GO" id="GO:0005829">
    <property type="term" value="C:cytosol"/>
    <property type="evidence" value="ECO:0007669"/>
    <property type="project" value="TreeGrafter"/>
</dbReference>
<evidence type="ECO:0000256" key="1">
    <source>
        <dbReference type="ARBA" id="ARBA00004903"/>
    </source>
</evidence>
<comment type="pathway">
    <text evidence="1 8">Cofactor biosynthesis; tetrahydrofolate biosynthesis; 5,6,7,8-tetrahydrofolate from 7,8-dihydrofolate: step 1/1.</text>
</comment>
<dbReference type="UniPathway" id="UPA00077">
    <property type="reaction ID" value="UER00158"/>
</dbReference>
<dbReference type="CDD" id="cd00209">
    <property type="entry name" value="DHFR"/>
    <property type="match status" value="1"/>
</dbReference>
<comment type="similarity">
    <text evidence="2 8">Belongs to the dihydrofolate reductase family.</text>
</comment>